<dbReference type="PANTHER" id="PTHR21646:SF46">
    <property type="entry name" value="UBIQUITIN CARBOXYL-TERMINAL HYDROLASE"/>
    <property type="match status" value="1"/>
</dbReference>
<feature type="compositionally biased region" description="Polar residues" evidence="3">
    <location>
        <begin position="118"/>
        <end position="135"/>
    </location>
</feature>
<dbReference type="InterPro" id="IPR018200">
    <property type="entry name" value="USP_CS"/>
</dbReference>
<feature type="compositionally biased region" description="Low complexity" evidence="3">
    <location>
        <begin position="73"/>
        <end position="106"/>
    </location>
</feature>
<dbReference type="InterPro" id="IPR050185">
    <property type="entry name" value="Ub_carboxyl-term_hydrolase"/>
</dbReference>
<protein>
    <recommendedName>
        <fullName evidence="2">ubiquitinyl hydrolase 1</fullName>
        <ecNumber evidence="2">3.4.19.12</ecNumber>
    </recommendedName>
</protein>
<sequence length="385" mass="42441">MVDKLDYRRHSLSRLYKDDKSYKDNFSRTYNSENVEKILSKTRSLISDFDSGKSGVSSVYSTLPPRFRLSGSKYSSSYISSGSSVSSRSYKSRSPSYSSSTVKSPSLARRSLYEPRSVSPSPALQSTPRSASITNGDIERSPVSSALPPRIISDLCIPKAGAAGGSSAVNGLPPPSHRRSSATLSPAALSSAGSASINVPPALASSLSNSVKYERCYNDLLSRINHIKMNGGDTLHEGRTSSNIPEFDRSKKPIQDRLHHYDRRDSSVAGTNVGPGLTGLKNLGNTCYINSILQCLSNTSPLREYFVTEFKRSMTAAYSKTSGKLAEEFQLIFNMLWAGDSRYFSPQKFKEEVGKMKRTFRGYEQQDSHEFLTILIDTLHEDLKI</sequence>
<reference evidence="6" key="1">
    <citation type="submission" date="2025-08" db="UniProtKB">
        <authorList>
            <consortium name="RefSeq"/>
        </authorList>
    </citation>
    <scope>IDENTIFICATION</scope>
</reference>
<evidence type="ECO:0000259" key="4">
    <source>
        <dbReference type="PROSITE" id="PS50235"/>
    </source>
</evidence>
<dbReference type="AlphaFoldDB" id="A0A1S4EC35"/>
<comment type="catalytic activity">
    <reaction evidence="1">
        <text>Thiol-dependent hydrolysis of ester, thioester, amide, peptide and isopeptide bonds formed by the C-terminal Gly of ubiquitin (a 76-residue protein attached to proteins as an intracellular targeting signal).</text>
        <dbReference type="EC" id="3.4.19.12"/>
    </reaction>
</comment>
<dbReference type="InterPro" id="IPR028889">
    <property type="entry name" value="USP"/>
</dbReference>
<organism evidence="5 6">
    <name type="scientific">Diaphorina citri</name>
    <name type="common">Asian citrus psyllid</name>
    <dbReference type="NCBI Taxonomy" id="121845"/>
    <lineage>
        <taxon>Eukaryota</taxon>
        <taxon>Metazoa</taxon>
        <taxon>Ecdysozoa</taxon>
        <taxon>Arthropoda</taxon>
        <taxon>Hexapoda</taxon>
        <taxon>Insecta</taxon>
        <taxon>Pterygota</taxon>
        <taxon>Neoptera</taxon>
        <taxon>Paraneoptera</taxon>
        <taxon>Hemiptera</taxon>
        <taxon>Sternorrhyncha</taxon>
        <taxon>Psylloidea</taxon>
        <taxon>Psyllidae</taxon>
        <taxon>Diaphorininae</taxon>
        <taxon>Diaphorina</taxon>
    </lineage>
</organism>
<feature type="region of interest" description="Disordered" evidence="3">
    <location>
        <begin position="233"/>
        <end position="254"/>
    </location>
</feature>
<evidence type="ECO:0000256" key="3">
    <source>
        <dbReference type="SAM" id="MobiDB-lite"/>
    </source>
</evidence>
<name>A0A1S4EC35_DIACI</name>
<keyword evidence="5" id="KW-1185">Reference proteome</keyword>
<dbReference type="Pfam" id="PF00443">
    <property type="entry name" value="UCH"/>
    <property type="match status" value="1"/>
</dbReference>
<evidence type="ECO:0000256" key="2">
    <source>
        <dbReference type="ARBA" id="ARBA00012759"/>
    </source>
</evidence>
<dbReference type="PROSITE" id="PS00972">
    <property type="entry name" value="USP_1"/>
    <property type="match status" value="1"/>
</dbReference>
<dbReference type="Gene3D" id="3.90.70.10">
    <property type="entry name" value="Cysteine proteinases"/>
    <property type="match status" value="1"/>
</dbReference>
<gene>
    <name evidence="6" type="primary">LOC103509344</name>
</gene>
<dbReference type="PANTHER" id="PTHR21646">
    <property type="entry name" value="UBIQUITIN CARBOXYL-TERMINAL HYDROLASE"/>
    <property type="match status" value="1"/>
</dbReference>
<dbReference type="EC" id="3.4.19.12" evidence="2"/>
<dbReference type="GeneID" id="103509344"/>
<proteinExistence type="predicted"/>
<dbReference type="STRING" id="121845.A0A1S4EC35"/>
<dbReference type="KEGG" id="dci:103509344"/>
<evidence type="ECO:0000313" key="5">
    <source>
        <dbReference type="Proteomes" id="UP000079169"/>
    </source>
</evidence>
<dbReference type="GO" id="GO:0004843">
    <property type="term" value="F:cysteine-type deubiquitinase activity"/>
    <property type="evidence" value="ECO:0007669"/>
    <property type="project" value="UniProtKB-EC"/>
</dbReference>
<dbReference type="PROSITE" id="PS50235">
    <property type="entry name" value="USP_3"/>
    <property type="match status" value="1"/>
</dbReference>
<feature type="domain" description="USP" evidence="4">
    <location>
        <begin position="278"/>
        <end position="385"/>
    </location>
</feature>
<dbReference type="PaxDb" id="121845-A0A1S4EC35"/>
<dbReference type="InterPro" id="IPR038765">
    <property type="entry name" value="Papain-like_cys_pep_sf"/>
</dbReference>
<dbReference type="SUPFAM" id="SSF54001">
    <property type="entry name" value="Cysteine proteinases"/>
    <property type="match status" value="1"/>
</dbReference>
<dbReference type="Proteomes" id="UP000079169">
    <property type="component" value="Unplaced"/>
</dbReference>
<feature type="region of interest" description="Disordered" evidence="3">
    <location>
        <begin position="73"/>
        <end position="145"/>
    </location>
</feature>
<accession>A0A1S4EC35</accession>
<dbReference type="RefSeq" id="XP_017299644.1">
    <property type="nucleotide sequence ID" value="XM_017444155.2"/>
</dbReference>
<dbReference type="InterPro" id="IPR001394">
    <property type="entry name" value="Peptidase_C19_UCH"/>
</dbReference>
<dbReference type="GO" id="GO:0016579">
    <property type="term" value="P:protein deubiquitination"/>
    <property type="evidence" value="ECO:0007669"/>
    <property type="project" value="InterPro"/>
</dbReference>
<feature type="region of interest" description="Disordered" evidence="3">
    <location>
        <begin position="163"/>
        <end position="185"/>
    </location>
</feature>
<evidence type="ECO:0000256" key="1">
    <source>
        <dbReference type="ARBA" id="ARBA00000707"/>
    </source>
</evidence>
<evidence type="ECO:0000313" key="6">
    <source>
        <dbReference type="RefSeq" id="XP_017299644.1"/>
    </source>
</evidence>